<dbReference type="PROSITE" id="PS00383">
    <property type="entry name" value="TYR_PHOSPHATASE_1"/>
    <property type="match status" value="1"/>
</dbReference>
<dbReference type="InterPro" id="IPR000340">
    <property type="entry name" value="Dual-sp_phosphatase_cat-dom"/>
</dbReference>
<dbReference type="InParanoid" id="A0A2P6NMB2"/>
<dbReference type="STRING" id="1890364.A0A2P6NMB2"/>
<dbReference type="PROSITE" id="PS50054">
    <property type="entry name" value="TYR_PHOSPHATASE_DUAL"/>
    <property type="match status" value="1"/>
</dbReference>
<organism evidence="9 10">
    <name type="scientific">Planoprotostelium fungivorum</name>
    <dbReference type="NCBI Taxonomy" id="1890364"/>
    <lineage>
        <taxon>Eukaryota</taxon>
        <taxon>Amoebozoa</taxon>
        <taxon>Evosea</taxon>
        <taxon>Variosea</taxon>
        <taxon>Cavosteliida</taxon>
        <taxon>Cavosteliaceae</taxon>
        <taxon>Planoprotostelium</taxon>
    </lineage>
</organism>
<dbReference type="InterPro" id="IPR016130">
    <property type="entry name" value="Tyr_Pase_AS"/>
</dbReference>
<evidence type="ECO:0000256" key="3">
    <source>
        <dbReference type="ARBA" id="ARBA00022801"/>
    </source>
</evidence>
<comment type="catalytic activity">
    <reaction evidence="5">
        <text>O-phospho-L-seryl-[protein] + H2O = L-seryl-[protein] + phosphate</text>
        <dbReference type="Rhea" id="RHEA:20629"/>
        <dbReference type="Rhea" id="RHEA-COMP:9863"/>
        <dbReference type="Rhea" id="RHEA-COMP:11604"/>
        <dbReference type="ChEBI" id="CHEBI:15377"/>
        <dbReference type="ChEBI" id="CHEBI:29999"/>
        <dbReference type="ChEBI" id="CHEBI:43474"/>
        <dbReference type="ChEBI" id="CHEBI:83421"/>
        <dbReference type="EC" id="3.1.3.16"/>
    </reaction>
</comment>
<sequence length="538" mass="60549">MDTSTSSLDLAVSSPALARLRKLSVEGGGNRRFSITLDKGLVPESHTQRNSMVTPTASAIIKAIETSGDNNSTAKNNLKALLPPTPLLQLHSPEISHPDTGAPHWGRSGSLDALSEEELQVSASTCWCFARPTPDNTVVGAVDLAAIREAEISEKSREAERMEQTALREAEELAMMTQRESDFQTNFEGMKAHEVVLEEYRVAEPNYIGFGVYLSSFLGAKNLEIMQDLNIGYVLVAASKLPQRFKGDVEYLQLEVADWPGEDILSHFSDACYFMREAVDQNRNVLVHCSAGVSRSASCVIAYLMKEHHLNFYHARRLVRTNRGCIKPNRGFIRQLLLWDRFQYEIRADPEIYFMWKMEIYSKEEKMAPFSTVQCGLDPLELFKPQFVDRFFKEYSSQIGADYLEDLHIFCCRKCTRWLFTRLNIEPENETEKYYSIDRMNWTVTINVHGRISCPNCGWVLGSYSMHKQILDGENVSKFVVDKSRLSIASLPLNKLVEEVSQPGVTGSTKFVSVSAAKPRAIKRLSSRLAASAENSPA</sequence>
<dbReference type="GO" id="GO:0004722">
    <property type="term" value="F:protein serine/threonine phosphatase activity"/>
    <property type="evidence" value="ECO:0007669"/>
    <property type="project" value="UniProtKB-EC"/>
</dbReference>
<evidence type="ECO:0000256" key="1">
    <source>
        <dbReference type="ARBA" id="ARBA00008601"/>
    </source>
</evidence>
<proteinExistence type="inferred from homology"/>
<dbReference type="PANTHER" id="PTHR10159:SF519">
    <property type="entry name" value="DUAL SPECIFICITY PROTEIN PHOSPHATASE MPK3"/>
    <property type="match status" value="1"/>
</dbReference>
<feature type="coiled-coil region" evidence="6">
    <location>
        <begin position="145"/>
        <end position="172"/>
    </location>
</feature>
<dbReference type="InterPro" id="IPR000387">
    <property type="entry name" value="Tyr_Pase_dom"/>
</dbReference>
<dbReference type="EMBL" id="MDYQ01000050">
    <property type="protein sequence ID" value="PRP85101.1"/>
    <property type="molecule type" value="Genomic_DNA"/>
</dbReference>
<evidence type="ECO:0000313" key="10">
    <source>
        <dbReference type="Proteomes" id="UP000241769"/>
    </source>
</evidence>
<dbReference type="SMART" id="SM00195">
    <property type="entry name" value="DSPc"/>
    <property type="match status" value="1"/>
</dbReference>
<dbReference type="GO" id="GO:0043409">
    <property type="term" value="P:negative regulation of MAPK cascade"/>
    <property type="evidence" value="ECO:0007669"/>
    <property type="project" value="TreeGrafter"/>
</dbReference>
<evidence type="ECO:0000259" key="7">
    <source>
        <dbReference type="PROSITE" id="PS50054"/>
    </source>
</evidence>
<evidence type="ECO:0000313" key="9">
    <source>
        <dbReference type="EMBL" id="PRP85101.1"/>
    </source>
</evidence>
<dbReference type="PANTHER" id="PTHR10159">
    <property type="entry name" value="DUAL SPECIFICITY PROTEIN PHOSPHATASE"/>
    <property type="match status" value="1"/>
</dbReference>
<comment type="caution">
    <text evidence="9">The sequence shown here is derived from an EMBL/GenBank/DDBJ whole genome shotgun (WGS) entry which is preliminary data.</text>
</comment>
<feature type="domain" description="Tyrosine-protein phosphatase" evidence="7">
    <location>
        <begin position="204"/>
        <end position="345"/>
    </location>
</feature>
<dbReference type="Gene3D" id="3.90.190.10">
    <property type="entry name" value="Protein tyrosine phosphatase superfamily"/>
    <property type="match status" value="1"/>
</dbReference>
<evidence type="ECO:0000256" key="5">
    <source>
        <dbReference type="ARBA" id="ARBA00047761"/>
    </source>
</evidence>
<evidence type="ECO:0000256" key="2">
    <source>
        <dbReference type="ARBA" id="ARBA00013064"/>
    </source>
</evidence>
<evidence type="ECO:0000256" key="6">
    <source>
        <dbReference type="SAM" id="Coils"/>
    </source>
</evidence>
<name>A0A2P6NMB2_9EUKA</name>
<evidence type="ECO:0000256" key="4">
    <source>
        <dbReference type="ARBA" id="ARBA00022912"/>
    </source>
</evidence>
<dbReference type="GO" id="GO:0005737">
    <property type="term" value="C:cytoplasm"/>
    <property type="evidence" value="ECO:0007669"/>
    <property type="project" value="TreeGrafter"/>
</dbReference>
<keyword evidence="6" id="KW-0175">Coiled coil</keyword>
<reference evidence="9 10" key="1">
    <citation type="journal article" date="2018" name="Genome Biol. Evol.">
        <title>Multiple Roots of Fruiting Body Formation in Amoebozoa.</title>
        <authorList>
            <person name="Hillmann F."/>
            <person name="Forbes G."/>
            <person name="Novohradska S."/>
            <person name="Ferling I."/>
            <person name="Riege K."/>
            <person name="Groth M."/>
            <person name="Westermann M."/>
            <person name="Marz M."/>
            <person name="Spaller T."/>
            <person name="Winckler T."/>
            <person name="Schaap P."/>
            <person name="Glockner G."/>
        </authorList>
    </citation>
    <scope>NUCLEOTIDE SEQUENCE [LARGE SCALE GENOMIC DNA]</scope>
    <source>
        <strain evidence="9 10">Jena</strain>
    </source>
</reference>
<dbReference type="EC" id="3.1.3.48" evidence="2"/>
<feature type="domain" description="Tyrosine specific protein phosphatases" evidence="8">
    <location>
        <begin position="266"/>
        <end position="323"/>
    </location>
</feature>
<keyword evidence="10" id="KW-1185">Reference proteome</keyword>
<keyword evidence="3" id="KW-0378">Hydrolase</keyword>
<accession>A0A2P6NMB2</accession>
<dbReference type="SUPFAM" id="SSF52799">
    <property type="entry name" value="(Phosphotyrosine protein) phosphatases II"/>
    <property type="match status" value="1"/>
</dbReference>
<gene>
    <name evidence="9" type="ORF">PROFUN_07172</name>
</gene>
<dbReference type="PROSITE" id="PS50056">
    <property type="entry name" value="TYR_PHOSPHATASE_2"/>
    <property type="match status" value="1"/>
</dbReference>
<dbReference type="InterPro" id="IPR029021">
    <property type="entry name" value="Prot-tyrosine_phosphatase-like"/>
</dbReference>
<dbReference type="Pfam" id="PF00782">
    <property type="entry name" value="DSPc"/>
    <property type="match status" value="1"/>
</dbReference>
<evidence type="ECO:0000259" key="8">
    <source>
        <dbReference type="PROSITE" id="PS50056"/>
    </source>
</evidence>
<protein>
    <recommendedName>
        <fullName evidence="2">protein-tyrosine-phosphatase</fullName>
        <ecNumber evidence="2">3.1.3.48</ecNumber>
    </recommendedName>
</protein>
<dbReference type="InterPro" id="IPR020422">
    <property type="entry name" value="TYR_PHOSPHATASE_DUAL_dom"/>
</dbReference>
<dbReference type="OrthoDB" id="2017893at2759"/>
<dbReference type="CDD" id="cd14498">
    <property type="entry name" value="DSP"/>
    <property type="match status" value="1"/>
</dbReference>
<keyword evidence="4" id="KW-0904">Protein phosphatase</keyword>
<dbReference type="AlphaFoldDB" id="A0A2P6NMB2"/>
<dbReference type="GO" id="GO:0004725">
    <property type="term" value="F:protein tyrosine phosphatase activity"/>
    <property type="evidence" value="ECO:0007669"/>
    <property type="project" value="UniProtKB-EC"/>
</dbReference>
<comment type="similarity">
    <text evidence="1">Belongs to the protein-tyrosine phosphatase family. Non-receptor class dual specificity subfamily.</text>
</comment>
<dbReference type="Proteomes" id="UP000241769">
    <property type="component" value="Unassembled WGS sequence"/>
</dbReference>